<gene>
    <name evidence="4" type="ORF">F5878DRAFT_599777</name>
</gene>
<dbReference type="Proteomes" id="UP001163846">
    <property type="component" value="Unassembled WGS sequence"/>
</dbReference>
<keyword evidence="3" id="KW-0732">Signal</keyword>
<sequence>MNLSRLLFFVTLAVRVSCTSSNLRSSGDADPRSQNTPNFSSSSDTLRSSTPPVLGYHTTGHAKDNTNTNTDANVNASPNSVDVGMHVGGNLNSPSERTLVDFDHIESQDDQRPNSFRSHASSRTLTSSKSKTRDCIEFVKQNKALCAGLAFVGMCGIGFAVTLVVLQNRPHGSNDPTCPAPSGSHGGGCTNTTTMMKKRGVHSREGGEGGGEEGICRLEYHLGDECSCNAATVSVFLSS</sequence>
<accession>A0AA38PLQ6</accession>
<organism evidence="4 5">
    <name type="scientific">Lentinula raphanica</name>
    <dbReference type="NCBI Taxonomy" id="153919"/>
    <lineage>
        <taxon>Eukaryota</taxon>
        <taxon>Fungi</taxon>
        <taxon>Dikarya</taxon>
        <taxon>Basidiomycota</taxon>
        <taxon>Agaricomycotina</taxon>
        <taxon>Agaricomycetes</taxon>
        <taxon>Agaricomycetidae</taxon>
        <taxon>Agaricales</taxon>
        <taxon>Marasmiineae</taxon>
        <taxon>Omphalotaceae</taxon>
        <taxon>Lentinula</taxon>
    </lineage>
</organism>
<feature type="compositionally biased region" description="Basic and acidic residues" evidence="1">
    <location>
        <begin position="98"/>
        <end position="112"/>
    </location>
</feature>
<feature type="chain" id="PRO_5041404341" evidence="3">
    <location>
        <begin position="19"/>
        <end position="239"/>
    </location>
</feature>
<feature type="signal peptide" evidence="3">
    <location>
        <begin position="1"/>
        <end position="18"/>
    </location>
</feature>
<evidence type="ECO:0000313" key="5">
    <source>
        <dbReference type="Proteomes" id="UP001163846"/>
    </source>
</evidence>
<feature type="region of interest" description="Disordered" evidence="1">
    <location>
        <begin position="21"/>
        <end position="127"/>
    </location>
</feature>
<evidence type="ECO:0000256" key="2">
    <source>
        <dbReference type="SAM" id="Phobius"/>
    </source>
</evidence>
<feature type="compositionally biased region" description="Low complexity" evidence="1">
    <location>
        <begin position="65"/>
        <end position="76"/>
    </location>
</feature>
<feature type="transmembrane region" description="Helical" evidence="2">
    <location>
        <begin position="147"/>
        <end position="166"/>
    </location>
</feature>
<feature type="compositionally biased region" description="Low complexity" evidence="1">
    <location>
        <begin position="117"/>
        <end position="127"/>
    </location>
</feature>
<reference evidence="4" key="1">
    <citation type="submission" date="2022-08" db="EMBL/GenBank/DDBJ databases">
        <authorList>
            <consortium name="DOE Joint Genome Institute"/>
            <person name="Min B."/>
            <person name="Riley R."/>
            <person name="Sierra-Patev S."/>
            <person name="Naranjo-Ortiz M."/>
            <person name="Looney B."/>
            <person name="Konkel Z."/>
            <person name="Slot J.C."/>
            <person name="Sakamoto Y."/>
            <person name="Steenwyk J.L."/>
            <person name="Rokas A."/>
            <person name="Carro J."/>
            <person name="Camarero S."/>
            <person name="Ferreira P."/>
            <person name="Molpeceres G."/>
            <person name="Ruiz-Duenas F.J."/>
            <person name="Serrano A."/>
            <person name="Henrissat B."/>
            <person name="Drula E."/>
            <person name="Hughes K.W."/>
            <person name="Mata J.L."/>
            <person name="Ishikawa N.K."/>
            <person name="Vargas-Isla R."/>
            <person name="Ushijima S."/>
            <person name="Smith C.A."/>
            <person name="Ahrendt S."/>
            <person name="Andreopoulos W."/>
            <person name="He G."/>
            <person name="Labutti K."/>
            <person name="Lipzen A."/>
            <person name="Ng V."/>
            <person name="Sandor L."/>
            <person name="Barry K."/>
            <person name="Martinez A.T."/>
            <person name="Xiao Y."/>
            <person name="Gibbons J.G."/>
            <person name="Terashima K."/>
            <person name="Hibbett D.S."/>
            <person name="Grigoriev I.V."/>
        </authorList>
    </citation>
    <scope>NUCLEOTIDE SEQUENCE</scope>
    <source>
        <strain evidence="4">TFB9207</strain>
    </source>
</reference>
<dbReference type="EMBL" id="MU805939">
    <property type="protein sequence ID" value="KAJ3845253.1"/>
    <property type="molecule type" value="Genomic_DNA"/>
</dbReference>
<name>A0AA38PLQ6_9AGAR</name>
<evidence type="ECO:0000256" key="1">
    <source>
        <dbReference type="SAM" id="MobiDB-lite"/>
    </source>
</evidence>
<dbReference type="AlphaFoldDB" id="A0AA38PLQ6"/>
<protein>
    <submittedName>
        <fullName evidence="4">Uncharacterized protein</fullName>
    </submittedName>
</protein>
<proteinExistence type="predicted"/>
<evidence type="ECO:0000256" key="3">
    <source>
        <dbReference type="SAM" id="SignalP"/>
    </source>
</evidence>
<keyword evidence="2" id="KW-0812">Transmembrane</keyword>
<evidence type="ECO:0000313" key="4">
    <source>
        <dbReference type="EMBL" id="KAJ3845253.1"/>
    </source>
</evidence>
<comment type="caution">
    <text evidence="4">The sequence shown here is derived from an EMBL/GenBank/DDBJ whole genome shotgun (WGS) entry which is preliminary data.</text>
</comment>
<keyword evidence="2" id="KW-1133">Transmembrane helix</keyword>
<keyword evidence="5" id="KW-1185">Reference proteome</keyword>
<keyword evidence="2" id="KW-0472">Membrane</keyword>
<feature type="compositionally biased region" description="Low complexity" evidence="1">
    <location>
        <begin position="40"/>
        <end position="49"/>
    </location>
</feature>